<accession>A0AAV2HUU1</accession>
<gene>
    <name evidence="9" type="ORF">GSLYS_00009811001</name>
</gene>
<comment type="catalytic activity">
    <reaction evidence="8">
        <text>alpha-D-glucosaminyl-[heparan sulfate](n) + 3'-phosphoadenylyl sulfate = 6-sulfo-alpha-D-glucosaminyl-[heparan sulfate](n) + adenosine 3',5'-bisphosphate + H(+)</text>
        <dbReference type="Rhea" id="RHEA:56604"/>
        <dbReference type="Rhea" id="RHEA-COMP:9830"/>
        <dbReference type="Rhea" id="RHEA-COMP:14621"/>
        <dbReference type="ChEBI" id="CHEBI:15378"/>
        <dbReference type="ChEBI" id="CHEBI:58339"/>
        <dbReference type="ChEBI" id="CHEBI:58343"/>
        <dbReference type="ChEBI" id="CHEBI:58388"/>
        <dbReference type="ChEBI" id="CHEBI:140604"/>
    </reaction>
</comment>
<keyword evidence="4 8" id="KW-0812">Transmembrane</keyword>
<protein>
    <recommendedName>
        <fullName evidence="8">Heparan-sulfate 6-O-sulfotransferase</fullName>
        <ecNumber evidence="8">2.8.2.-</ecNumber>
    </recommendedName>
</protein>
<dbReference type="Gene3D" id="3.40.50.300">
    <property type="entry name" value="P-loop containing nucleotide triphosphate hydrolases"/>
    <property type="match status" value="1"/>
</dbReference>
<dbReference type="Pfam" id="PF03567">
    <property type="entry name" value="Sulfotransfer_2"/>
    <property type="match status" value="1"/>
</dbReference>
<keyword evidence="3 8" id="KW-0808">Transferase</keyword>
<evidence type="ECO:0000256" key="5">
    <source>
        <dbReference type="ARBA" id="ARBA00022989"/>
    </source>
</evidence>
<dbReference type="EC" id="2.8.2.-" evidence="8"/>
<evidence type="ECO:0000256" key="6">
    <source>
        <dbReference type="ARBA" id="ARBA00023136"/>
    </source>
</evidence>
<keyword evidence="10" id="KW-1185">Reference proteome</keyword>
<sequence length="420" mass="48832">MKVGHFSDKILKVPRALAIQLLVFLGVVMYLYSRTPTVLVYELREKAGHGVKIEHAFWRRLGVETECTQFIIPGRGGVLLDDVQAYRSNLLITRTFSKEDLEVQPVELNINQSDVIVVQHIQKTGGTALENRLVQNTNIKPPCVCKNITQDKKRTVCSCLNAKGQVWTINRHATGWACGVHADFTELTDCVDHWFRSQPNENRKRRYHYVTVVRDPVTRFVSEWLHVRRGATWKECRLHCDGRDASLAEVPYCFNHGTWANVTFDEFLSCPSNMAFNRQTRMLANLSLSDCYRLESNKTRQERDEIMLKSAEDNLRRFFKFFFLVEYQEEAQELLERTFTGLKLNSPMIGKKFSSATSYAMLSEKHWEMILEKNLLDVRLYQFAKDLFMQRLRRLNIEARPRTNEAIIVQEGFTYATVTV</sequence>
<keyword evidence="6 8" id="KW-0472">Membrane</keyword>
<dbReference type="InterPro" id="IPR005331">
    <property type="entry name" value="Sulfotransferase"/>
</dbReference>
<evidence type="ECO:0000256" key="7">
    <source>
        <dbReference type="ARBA" id="ARBA00023180"/>
    </source>
</evidence>
<dbReference type="InterPro" id="IPR027417">
    <property type="entry name" value="P-loop_NTPase"/>
</dbReference>
<dbReference type="GO" id="GO:0016020">
    <property type="term" value="C:membrane"/>
    <property type="evidence" value="ECO:0007669"/>
    <property type="project" value="UniProtKB-SubCell"/>
</dbReference>
<dbReference type="EMBL" id="CAXITT010000212">
    <property type="protein sequence ID" value="CAL1535851.1"/>
    <property type="molecule type" value="Genomic_DNA"/>
</dbReference>
<dbReference type="SUPFAM" id="SSF52540">
    <property type="entry name" value="P-loop containing nucleoside triphosphate hydrolases"/>
    <property type="match status" value="1"/>
</dbReference>
<comment type="function">
    <text evidence="8">6-O-sulfation enzyme which catalyzes the transfer of sulfate from 3'-phosphoadenosine 5'-phosphosulfate (PAPS) to position 6 of the N-sulfoglucosamine residue (GlcNS) of heparan sulfate.</text>
</comment>
<dbReference type="Proteomes" id="UP001497497">
    <property type="component" value="Unassembled WGS sequence"/>
</dbReference>
<evidence type="ECO:0000256" key="4">
    <source>
        <dbReference type="ARBA" id="ARBA00022692"/>
    </source>
</evidence>
<evidence type="ECO:0000256" key="1">
    <source>
        <dbReference type="ARBA" id="ARBA00004167"/>
    </source>
</evidence>
<keyword evidence="7" id="KW-0325">Glycoprotein</keyword>
<reference evidence="9 10" key="1">
    <citation type="submission" date="2024-04" db="EMBL/GenBank/DDBJ databases">
        <authorList>
            <consortium name="Genoscope - CEA"/>
            <person name="William W."/>
        </authorList>
    </citation>
    <scope>NUCLEOTIDE SEQUENCE [LARGE SCALE GENOMIC DNA]</scope>
</reference>
<comment type="similarity">
    <text evidence="2 8">Belongs to the sulfotransferase 6 family.</text>
</comment>
<organism evidence="9 10">
    <name type="scientific">Lymnaea stagnalis</name>
    <name type="common">Great pond snail</name>
    <name type="synonym">Helix stagnalis</name>
    <dbReference type="NCBI Taxonomy" id="6523"/>
    <lineage>
        <taxon>Eukaryota</taxon>
        <taxon>Metazoa</taxon>
        <taxon>Spiralia</taxon>
        <taxon>Lophotrochozoa</taxon>
        <taxon>Mollusca</taxon>
        <taxon>Gastropoda</taxon>
        <taxon>Heterobranchia</taxon>
        <taxon>Euthyneura</taxon>
        <taxon>Panpulmonata</taxon>
        <taxon>Hygrophila</taxon>
        <taxon>Lymnaeoidea</taxon>
        <taxon>Lymnaeidae</taxon>
        <taxon>Lymnaea</taxon>
    </lineage>
</organism>
<dbReference type="PANTHER" id="PTHR12812:SF0">
    <property type="entry name" value="HEPARAN-SULFATE 6-O-SULFOTRANSFERASE"/>
    <property type="match status" value="1"/>
</dbReference>
<evidence type="ECO:0000256" key="3">
    <source>
        <dbReference type="ARBA" id="ARBA00022679"/>
    </source>
</evidence>
<feature type="transmembrane region" description="Helical" evidence="8">
    <location>
        <begin position="12"/>
        <end position="32"/>
    </location>
</feature>
<dbReference type="PANTHER" id="PTHR12812">
    <property type="entry name" value="HEPARAN SULFATE 6-O-SULFOTRANSFERASE 3"/>
    <property type="match status" value="1"/>
</dbReference>
<name>A0AAV2HUU1_LYMST</name>
<evidence type="ECO:0000313" key="10">
    <source>
        <dbReference type="Proteomes" id="UP001497497"/>
    </source>
</evidence>
<comment type="caution">
    <text evidence="9">The sequence shown here is derived from an EMBL/GenBank/DDBJ whole genome shotgun (WGS) entry which is preliminary data.</text>
</comment>
<proteinExistence type="inferred from homology"/>
<comment type="subcellular location">
    <subcellularLocation>
        <location evidence="1">Membrane</location>
        <topology evidence="1">Single-pass membrane protein</topology>
    </subcellularLocation>
    <subcellularLocation>
        <location evidence="8">Membrane</location>
        <topology evidence="8">Single-pass type II membrane protein</topology>
    </subcellularLocation>
</comment>
<keyword evidence="8" id="KW-0735">Signal-anchor</keyword>
<keyword evidence="5 8" id="KW-1133">Transmembrane helix</keyword>
<evidence type="ECO:0000256" key="8">
    <source>
        <dbReference type="RuleBase" id="RU364122"/>
    </source>
</evidence>
<dbReference type="AlphaFoldDB" id="A0AAV2HUU1"/>
<dbReference type="GO" id="GO:0017095">
    <property type="term" value="F:heparan sulfate 6-sulfotransferase activity"/>
    <property type="evidence" value="ECO:0007669"/>
    <property type="project" value="TreeGrafter"/>
</dbReference>
<evidence type="ECO:0000256" key="2">
    <source>
        <dbReference type="ARBA" id="ARBA00010109"/>
    </source>
</evidence>
<evidence type="ECO:0000313" key="9">
    <source>
        <dbReference type="EMBL" id="CAL1535851.1"/>
    </source>
</evidence>
<dbReference type="InterPro" id="IPR010635">
    <property type="entry name" value="Heparan_SO4-6-sulfoTrfase"/>
</dbReference>